<dbReference type="InterPro" id="IPR008978">
    <property type="entry name" value="HSP20-like_chaperone"/>
</dbReference>
<dbReference type="AlphaFoldDB" id="A0A261UGL6"/>
<proteinExistence type="inferred from homology"/>
<organism evidence="4 5">
    <name type="scientific">Bordetella genomosp. 11</name>
    <dbReference type="NCBI Taxonomy" id="1416808"/>
    <lineage>
        <taxon>Bacteria</taxon>
        <taxon>Pseudomonadati</taxon>
        <taxon>Pseudomonadota</taxon>
        <taxon>Betaproteobacteria</taxon>
        <taxon>Burkholderiales</taxon>
        <taxon>Alcaligenaceae</taxon>
        <taxon>Bordetella</taxon>
    </lineage>
</organism>
<evidence type="ECO:0000259" key="3">
    <source>
        <dbReference type="PROSITE" id="PS01031"/>
    </source>
</evidence>
<dbReference type="Proteomes" id="UP000215767">
    <property type="component" value="Unassembled WGS sequence"/>
</dbReference>
<dbReference type="InterPro" id="IPR031107">
    <property type="entry name" value="Small_HSP"/>
</dbReference>
<dbReference type="SUPFAM" id="SSF49764">
    <property type="entry name" value="HSP20-like chaperones"/>
    <property type="match status" value="1"/>
</dbReference>
<sequence length="140" mass="15755">MSRLTRYSPFSAEPFADAFEGFLRPIRGLAEDGPRMDLDITENDKEYVLQAEIPGMNKEDIQVDIDGGEVRISAKKSSEKEVKDGDRVVRSERYWGQMQRAVSFATSIDEDHVTAVYDKGVLKLTLPKKAGDGTRRIEIS</sequence>
<dbReference type="OrthoDB" id="9808910at2"/>
<dbReference type="InterPro" id="IPR002068">
    <property type="entry name" value="A-crystallin/Hsp20_dom"/>
</dbReference>
<dbReference type="PANTHER" id="PTHR11527">
    <property type="entry name" value="HEAT-SHOCK PROTEIN 20 FAMILY MEMBER"/>
    <property type="match status" value="1"/>
</dbReference>
<evidence type="ECO:0000256" key="2">
    <source>
        <dbReference type="RuleBase" id="RU003616"/>
    </source>
</evidence>
<dbReference type="Gene3D" id="2.60.40.790">
    <property type="match status" value="1"/>
</dbReference>
<evidence type="ECO:0000313" key="5">
    <source>
        <dbReference type="Proteomes" id="UP000215767"/>
    </source>
</evidence>
<gene>
    <name evidence="4" type="ORF">CAL28_15225</name>
</gene>
<dbReference type="EMBL" id="NEVS01000004">
    <property type="protein sequence ID" value="OZI60735.1"/>
    <property type="molecule type" value="Genomic_DNA"/>
</dbReference>
<protein>
    <submittedName>
        <fullName evidence="4">Heat-shock protein Hsp20</fullName>
    </submittedName>
</protein>
<evidence type="ECO:0000256" key="1">
    <source>
        <dbReference type="PROSITE-ProRule" id="PRU00285"/>
    </source>
</evidence>
<comment type="caution">
    <text evidence="4">The sequence shown here is derived from an EMBL/GenBank/DDBJ whole genome shotgun (WGS) entry which is preliminary data.</text>
</comment>
<reference evidence="5" key="1">
    <citation type="submission" date="2017-05" db="EMBL/GenBank/DDBJ databases">
        <title>Complete and WGS of Bordetella genogroups.</title>
        <authorList>
            <person name="Spilker T."/>
            <person name="Lipuma J."/>
        </authorList>
    </citation>
    <scope>NUCLEOTIDE SEQUENCE [LARGE SCALE GENOMIC DNA]</scope>
    <source>
        <strain evidence="5">AU8856</strain>
    </source>
</reference>
<comment type="similarity">
    <text evidence="1 2">Belongs to the small heat shock protein (HSP20) family.</text>
</comment>
<name>A0A261UGL6_9BORD</name>
<accession>A0A261UGL6</accession>
<feature type="domain" description="SHSP" evidence="3">
    <location>
        <begin position="27"/>
        <end position="140"/>
    </location>
</feature>
<evidence type="ECO:0000313" key="4">
    <source>
        <dbReference type="EMBL" id="OZI60735.1"/>
    </source>
</evidence>
<dbReference type="RefSeq" id="WP_094842141.1">
    <property type="nucleotide sequence ID" value="NZ_NEVS01000004.1"/>
</dbReference>
<dbReference type="Pfam" id="PF00011">
    <property type="entry name" value="HSP20"/>
    <property type="match status" value="1"/>
</dbReference>
<keyword evidence="5" id="KW-1185">Reference proteome</keyword>
<dbReference type="PROSITE" id="PS01031">
    <property type="entry name" value="SHSP"/>
    <property type="match status" value="1"/>
</dbReference>